<dbReference type="Proteomes" id="UP000532147">
    <property type="component" value="Unassembled WGS sequence"/>
</dbReference>
<dbReference type="RefSeq" id="WP_171534038.1">
    <property type="nucleotide sequence ID" value="NZ_JABERH010000013.1"/>
</dbReference>
<dbReference type="PANTHER" id="PTHR21525">
    <property type="entry name" value="MOTILE SPERM PROTEIN"/>
    <property type="match status" value="1"/>
</dbReference>
<evidence type="ECO:0000313" key="2">
    <source>
        <dbReference type="Proteomes" id="UP000532147"/>
    </source>
</evidence>
<protein>
    <recommendedName>
        <fullName evidence="3">Glycine zipper family protein</fullName>
    </recommendedName>
</protein>
<accession>A0A8E4FCB7</accession>
<sequence>MLDTPQNKQNQIDEFYDVLVSEENDYKGVNHIEAELVDQYQPVATAQTLREFIQAYQQKNFNQSHLDWLIQQFEKHSSLWNDEVDLKKDAQEIVQTIENYYQSKQELEEAYQQGYDDADWLAKKIEEGASINGFNQVGDYAQHIDQAIQSSNQRNAELIYCKNGILNQQYNLDGFIAEHHHTNTFNLDAAAKGSEYRAEVLVPTDGGYGKNSVDIVIRDGNGKIVRRYQAKYGSDGKVTENLFQKGDYRGQRKLVPEGQDVENSTDKIEIDGIESKPLSKEEAKEFQRKAQIEAESKQYDWNDVNKKVIARNIGKSALIASSVAVGFQGARIVGRRIWNSLTGKANKSFEEDLQEFVTSSLESGANAGFTVAVTGGVTVAVKSGFLGNALKSTPVGRIASAVTVGIENIKIFNRYAKGAISAHEALDQAGQVTTCTIGSIAAGAKGASIGATLGSVLGPIGTVIGGVAGGAIGAMAGGVVAEKLYIAAKSIARETVDTVKSVARSVGRTISNTASRAFSALTSWW</sequence>
<comment type="caution">
    <text evidence="1">The sequence shown here is derived from an EMBL/GenBank/DDBJ whole genome shotgun (WGS) entry which is preliminary data.</text>
</comment>
<evidence type="ECO:0000313" key="1">
    <source>
        <dbReference type="EMBL" id="NNH37994.1"/>
    </source>
</evidence>
<dbReference type="PANTHER" id="PTHR21525:SF9">
    <property type="entry name" value="CHANNEL_COLICIN DOMAIN-CONTAINING PROTEIN"/>
    <property type="match status" value="1"/>
</dbReference>
<dbReference type="EMBL" id="JABERH010000013">
    <property type="protein sequence ID" value="NNH37994.1"/>
    <property type="molecule type" value="Genomic_DNA"/>
</dbReference>
<reference evidence="1 2" key="1">
    <citation type="submission" date="2020-04" db="EMBL/GenBank/DDBJ databases">
        <title>Acinetobacter Taxon 24.</title>
        <authorList>
            <person name="Nemec A."/>
            <person name="Radolfova-Krizova L."/>
            <person name="Higgins P.G."/>
            <person name="Spanelova P."/>
        </authorList>
    </citation>
    <scope>NUCLEOTIDE SEQUENCE [LARGE SCALE GENOMIC DNA]</scope>
    <source>
        <strain evidence="1 2">ANC 4280</strain>
    </source>
</reference>
<dbReference type="AlphaFoldDB" id="A0A8E4FCB7"/>
<organism evidence="1 2">
    <name type="scientific">Acinetobacter terrae</name>
    <dbReference type="NCBI Taxonomy" id="2731247"/>
    <lineage>
        <taxon>Bacteria</taxon>
        <taxon>Pseudomonadati</taxon>
        <taxon>Pseudomonadota</taxon>
        <taxon>Gammaproteobacteria</taxon>
        <taxon>Moraxellales</taxon>
        <taxon>Moraxellaceae</taxon>
        <taxon>Acinetobacter</taxon>
        <taxon>Acinetobacter Taxon 24</taxon>
    </lineage>
</organism>
<proteinExistence type="predicted"/>
<evidence type="ECO:0008006" key="3">
    <source>
        <dbReference type="Google" id="ProtNLM"/>
    </source>
</evidence>
<name>A0A8E4FCB7_9GAMM</name>
<gene>
    <name evidence="1" type="ORF">HLH11_04860</name>
</gene>